<proteinExistence type="predicted"/>
<sequence>MNDQQDKQSIFNDSSQSSSDNEGTKDFKTCAVWAEGYIEWWDHEKNRWKRSGETSWDGYEVACLKSLKHFTKEFFQEIKNQLKFRKSNNAIEIYGITKNENEIRGPVPDLLLDLIHRCLDKNLESRPSSSKLAKTLQRYYVDVNLENVESEIYRQVISIEEDTARSQQDHSIDFSQLNSDTHSTAVYTSRLLLESKQMELHITDTISFTSE</sequence>
<accession>A0A9N9BW96</accession>
<dbReference type="Gene3D" id="1.10.510.10">
    <property type="entry name" value="Transferase(Phosphotransferase) domain 1"/>
    <property type="match status" value="1"/>
</dbReference>
<reference evidence="2" key="1">
    <citation type="submission" date="2021-06" db="EMBL/GenBank/DDBJ databases">
        <authorList>
            <person name="Kallberg Y."/>
            <person name="Tangrot J."/>
            <person name="Rosling A."/>
        </authorList>
    </citation>
    <scope>NUCLEOTIDE SEQUENCE</scope>
    <source>
        <strain evidence="2">CL551</strain>
    </source>
</reference>
<dbReference type="AlphaFoldDB" id="A0A9N9BW96"/>
<name>A0A9N9BW96_9GLOM</name>
<feature type="region of interest" description="Disordered" evidence="1">
    <location>
        <begin position="1"/>
        <end position="24"/>
    </location>
</feature>
<evidence type="ECO:0000313" key="2">
    <source>
        <dbReference type="EMBL" id="CAG8580470.1"/>
    </source>
</evidence>
<evidence type="ECO:0000256" key="1">
    <source>
        <dbReference type="SAM" id="MobiDB-lite"/>
    </source>
</evidence>
<feature type="compositionally biased region" description="Low complexity" evidence="1">
    <location>
        <begin position="8"/>
        <end position="21"/>
    </location>
</feature>
<dbReference type="OrthoDB" id="2443628at2759"/>
<organism evidence="2 3">
    <name type="scientific">Acaulospora morrowiae</name>
    <dbReference type="NCBI Taxonomy" id="94023"/>
    <lineage>
        <taxon>Eukaryota</taxon>
        <taxon>Fungi</taxon>
        <taxon>Fungi incertae sedis</taxon>
        <taxon>Mucoromycota</taxon>
        <taxon>Glomeromycotina</taxon>
        <taxon>Glomeromycetes</taxon>
        <taxon>Diversisporales</taxon>
        <taxon>Acaulosporaceae</taxon>
        <taxon>Acaulospora</taxon>
    </lineage>
</organism>
<gene>
    <name evidence="2" type="ORF">AMORRO_LOCUS6886</name>
</gene>
<protein>
    <submittedName>
        <fullName evidence="2">12820_t:CDS:1</fullName>
    </submittedName>
</protein>
<evidence type="ECO:0000313" key="3">
    <source>
        <dbReference type="Proteomes" id="UP000789342"/>
    </source>
</evidence>
<comment type="caution">
    <text evidence="2">The sequence shown here is derived from an EMBL/GenBank/DDBJ whole genome shotgun (WGS) entry which is preliminary data.</text>
</comment>
<dbReference type="Proteomes" id="UP000789342">
    <property type="component" value="Unassembled WGS sequence"/>
</dbReference>
<dbReference type="EMBL" id="CAJVPV010004857">
    <property type="protein sequence ID" value="CAG8580470.1"/>
    <property type="molecule type" value="Genomic_DNA"/>
</dbReference>
<keyword evidence="3" id="KW-1185">Reference proteome</keyword>